<keyword evidence="2" id="KW-0804">Transcription</keyword>
<evidence type="ECO:0000256" key="3">
    <source>
        <dbReference type="SAM" id="MobiDB-lite"/>
    </source>
</evidence>
<evidence type="ECO:0000256" key="1">
    <source>
        <dbReference type="ARBA" id="ARBA00022478"/>
    </source>
</evidence>
<evidence type="ECO:0000256" key="2">
    <source>
        <dbReference type="ARBA" id="ARBA00023163"/>
    </source>
</evidence>
<dbReference type="InterPro" id="IPR036603">
    <property type="entry name" value="RBP11-like"/>
</dbReference>
<feature type="region of interest" description="Disordered" evidence="3">
    <location>
        <begin position="42"/>
        <end position="79"/>
    </location>
</feature>
<organism evidence="4 5">
    <name type="scientific">Calocera viscosa (strain TUFC12733)</name>
    <dbReference type="NCBI Taxonomy" id="1330018"/>
    <lineage>
        <taxon>Eukaryota</taxon>
        <taxon>Fungi</taxon>
        <taxon>Dikarya</taxon>
        <taxon>Basidiomycota</taxon>
        <taxon>Agaricomycotina</taxon>
        <taxon>Dacrymycetes</taxon>
        <taxon>Dacrymycetales</taxon>
        <taxon>Dacrymycetaceae</taxon>
        <taxon>Calocera</taxon>
    </lineage>
</organism>
<dbReference type="EMBL" id="KV417310">
    <property type="protein sequence ID" value="KZO92508.1"/>
    <property type="molecule type" value="Genomic_DNA"/>
</dbReference>
<name>A0A167ICF9_CALVF</name>
<dbReference type="AlphaFoldDB" id="A0A167ICF9"/>
<dbReference type="SUPFAM" id="SSF55257">
    <property type="entry name" value="RBP11-like subunits of RNA polymerase"/>
    <property type="match status" value="1"/>
</dbReference>
<dbReference type="GO" id="GO:0046983">
    <property type="term" value="F:protein dimerization activity"/>
    <property type="evidence" value="ECO:0007669"/>
    <property type="project" value="InterPro"/>
</dbReference>
<keyword evidence="1" id="KW-0240">DNA-directed RNA polymerase</keyword>
<protein>
    <submittedName>
        <fullName evidence="4">Uncharacterized protein</fullName>
    </submittedName>
</protein>
<accession>A0A167ICF9</accession>
<gene>
    <name evidence="4" type="ORF">CALVIDRAFT_601495</name>
</gene>
<sequence length="198" mass="22035">MDATIDFDIGGVHTSIANPLQRILIAEGESIGVDQGCFGAGANAAQDRPREAGDIRPGRTDWQMKRSSSLSRCKSRPPGARRRITATLPTCATIAASAPYKLWHSIGHQAHSLHWLFDPHTITEPNIVLLKLQSVQSVHAVLYCVQACARSTPIDPSASAKEMKGSRRGVQQWWEEWVAVGREEWEKRYEEMRELHGL</sequence>
<dbReference type="GO" id="GO:0006351">
    <property type="term" value="P:DNA-templated transcription"/>
    <property type="evidence" value="ECO:0007669"/>
    <property type="project" value="InterPro"/>
</dbReference>
<dbReference type="STRING" id="1330018.A0A167ICF9"/>
<dbReference type="Proteomes" id="UP000076738">
    <property type="component" value="Unassembled WGS sequence"/>
</dbReference>
<feature type="compositionally biased region" description="Basic and acidic residues" evidence="3">
    <location>
        <begin position="47"/>
        <end position="64"/>
    </location>
</feature>
<reference evidence="4 5" key="1">
    <citation type="journal article" date="2016" name="Mol. Biol. Evol.">
        <title>Comparative Genomics of Early-Diverging Mushroom-Forming Fungi Provides Insights into the Origins of Lignocellulose Decay Capabilities.</title>
        <authorList>
            <person name="Nagy L.G."/>
            <person name="Riley R."/>
            <person name="Tritt A."/>
            <person name="Adam C."/>
            <person name="Daum C."/>
            <person name="Floudas D."/>
            <person name="Sun H."/>
            <person name="Yadav J.S."/>
            <person name="Pangilinan J."/>
            <person name="Larsson K.H."/>
            <person name="Matsuura K."/>
            <person name="Barry K."/>
            <person name="Labutti K."/>
            <person name="Kuo R."/>
            <person name="Ohm R.A."/>
            <person name="Bhattacharya S.S."/>
            <person name="Shirouzu T."/>
            <person name="Yoshinaga Y."/>
            <person name="Martin F.M."/>
            <person name="Grigoriev I.V."/>
            <person name="Hibbett D.S."/>
        </authorList>
    </citation>
    <scope>NUCLEOTIDE SEQUENCE [LARGE SCALE GENOMIC DNA]</scope>
    <source>
        <strain evidence="4 5">TUFC12733</strain>
    </source>
</reference>
<proteinExistence type="predicted"/>
<keyword evidence="5" id="KW-1185">Reference proteome</keyword>
<evidence type="ECO:0000313" key="5">
    <source>
        <dbReference type="Proteomes" id="UP000076738"/>
    </source>
</evidence>
<dbReference type="GO" id="GO:0055029">
    <property type="term" value="C:nuclear DNA-directed RNA polymerase complex"/>
    <property type="evidence" value="ECO:0007669"/>
    <property type="project" value="UniProtKB-ARBA"/>
</dbReference>
<evidence type="ECO:0000313" key="4">
    <source>
        <dbReference type="EMBL" id="KZO92508.1"/>
    </source>
</evidence>